<protein>
    <submittedName>
        <fullName evidence="1">Uncharacterized protein</fullName>
    </submittedName>
</protein>
<keyword evidence="2" id="KW-1185">Reference proteome</keyword>
<accession>A0A9D4JKJ8</accession>
<dbReference type="Proteomes" id="UP000828390">
    <property type="component" value="Unassembled WGS sequence"/>
</dbReference>
<comment type="caution">
    <text evidence="1">The sequence shown here is derived from an EMBL/GenBank/DDBJ whole genome shotgun (WGS) entry which is preliminary data.</text>
</comment>
<evidence type="ECO:0000313" key="1">
    <source>
        <dbReference type="EMBL" id="KAH3815796.1"/>
    </source>
</evidence>
<evidence type="ECO:0000313" key="2">
    <source>
        <dbReference type="Proteomes" id="UP000828390"/>
    </source>
</evidence>
<organism evidence="1 2">
    <name type="scientific">Dreissena polymorpha</name>
    <name type="common">Zebra mussel</name>
    <name type="synonym">Mytilus polymorpha</name>
    <dbReference type="NCBI Taxonomy" id="45954"/>
    <lineage>
        <taxon>Eukaryota</taxon>
        <taxon>Metazoa</taxon>
        <taxon>Spiralia</taxon>
        <taxon>Lophotrochozoa</taxon>
        <taxon>Mollusca</taxon>
        <taxon>Bivalvia</taxon>
        <taxon>Autobranchia</taxon>
        <taxon>Heteroconchia</taxon>
        <taxon>Euheterodonta</taxon>
        <taxon>Imparidentia</taxon>
        <taxon>Neoheterodontei</taxon>
        <taxon>Myida</taxon>
        <taxon>Dreissenoidea</taxon>
        <taxon>Dreissenidae</taxon>
        <taxon>Dreissena</taxon>
    </lineage>
</organism>
<name>A0A9D4JKJ8_DREPO</name>
<dbReference type="EMBL" id="JAIWYP010000006">
    <property type="protein sequence ID" value="KAH3815796.1"/>
    <property type="molecule type" value="Genomic_DNA"/>
</dbReference>
<reference evidence="1" key="2">
    <citation type="submission" date="2020-11" db="EMBL/GenBank/DDBJ databases">
        <authorList>
            <person name="McCartney M.A."/>
            <person name="Auch B."/>
            <person name="Kono T."/>
            <person name="Mallez S."/>
            <person name="Becker A."/>
            <person name="Gohl D.M."/>
            <person name="Silverstein K.A.T."/>
            <person name="Koren S."/>
            <person name="Bechman K.B."/>
            <person name="Herman A."/>
            <person name="Abrahante J.E."/>
            <person name="Garbe J."/>
        </authorList>
    </citation>
    <scope>NUCLEOTIDE SEQUENCE</scope>
    <source>
        <strain evidence="1">Duluth1</strain>
        <tissue evidence="1">Whole animal</tissue>
    </source>
</reference>
<dbReference type="AlphaFoldDB" id="A0A9D4JKJ8"/>
<reference evidence="1" key="1">
    <citation type="journal article" date="2019" name="bioRxiv">
        <title>The Genome of the Zebra Mussel, Dreissena polymorpha: A Resource for Invasive Species Research.</title>
        <authorList>
            <person name="McCartney M.A."/>
            <person name="Auch B."/>
            <person name="Kono T."/>
            <person name="Mallez S."/>
            <person name="Zhang Y."/>
            <person name="Obille A."/>
            <person name="Becker A."/>
            <person name="Abrahante J.E."/>
            <person name="Garbe J."/>
            <person name="Badalamenti J.P."/>
            <person name="Herman A."/>
            <person name="Mangelson H."/>
            <person name="Liachko I."/>
            <person name="Sullivan S."/>
            <person name="Sone E.D."/>
            <person name="Koren S."/>
            <person name="Silverstein K.A.T."/>
            <person name="Beckman K.B."/>
            <person name="Gohl D.M."/>
        </authorList>
    </citation>
    <scope>NUCLEOTIDE SEQUENCE</scope>
    <source>
        <strain evidence="1">Duluth1</strain>
        <tissue evidence="1">Whole animal</tissue>
    </source>
</reference>
<sequence>MWIFVRHHTRFDTASAYSKNKLVLTDRFANTSFLLDIVKDTSRAVTDENIQQPRGVCVGPYDTVLVCSEAKTLSYTCLWKVTY</sequence>
<gene>
    <name evidence="1" type="ORF">DPMN_144327</name>
</gene>
<proteinExistence type="predicted"/>